<feature type="transmembrane region" description="Helical" evidence="1">
    <location>
        <begin position="44"/>
        <end position="66"/>
    </location>
</feature>
<dbReference type="AlphaFoldDB" id="A0A1H4DGB6"/>
<dbReference type="STRING" id="1122198.SAMN02745729_10687"/>
<dbReference type="EMBL" id="FNRJ01000006">
    <property type="protein sequence ID" value="SEA71637.1"/>
    <property type="molecule type" value="Genomic_DNA"/>
</dbReference>
<organism evidence="2 3">
    <name type="scientific">Marinobacterium iners DSM 11526</name>
    <dbReference type="NCBI Taxonomy" id="1122198"/>
    <lineage>
        <taxon>Bacteria</taxon>
        <taxon>Pseudomonadati</taxon>
        <taxon>Pseudomonadota</taxon>
        <taxon>Gammaproteobacteria</taxon>
        <taxon>Oceanospirillales</taxon>
        <taxon>Oceanospirillaceae</taxon>
        <taxon>Marinobacterium</taxon>
    </lineage>
</organism>
<keyword evidence="3" id="KW-1185">Reference proteome</keyword>
<keyword evidence="1" id="KW-0472">Membrane</keyword>
<name>A0A1H4DGB6_9GAMM</name>
<dbReference type="RefSeq" id="WP_091826045.1">
    <property type="nucleotide sequence ID" value="NZ_FNRJ01000006.1"/>
</dbReference>
<reference evidence="3" key="1">
    <citation type="submission" date="2016-10" db="EMBL/GenBank/DDBJ databases">
        <authorList>
            <person name="Varghese N."/>
            <person name="Submissions S."/>
        </authorList>
    </citation>
    <scope>NUCLEOTIDE SEQUENCE [LARGE SCALE GENOMIC DNA]</scope>
    <source>
        <strain evidence="3">DSM 11526</strain>
    </source>
</reference>
<protein>
    <submittedName>
        <fullName evidence="2">Uncharacterized protein</fullName>
    </submittedName>
</protein>
<gene>
    <name evidence="2" type="ORF">SAMN02745729_10687</name>
</gene>
<proteinExistence type="predicted"/>
<evidence type="ECO:0000256" key="1">
    <source>
        <dbReference type="SAM" id="Phobius"/>
    </source>
</evidence>
<feature type="transmembrane region" description="Helical" evidence="1">
    <location>
        <begin position="21"/>
        <end position="38"/>
    </location>
</feature>
<evidence type="ECO:0000313" key="2">
    <source>
        <dbReference type="EMBL" id="SEA71637.1"/>
    </source>
</evidence>
<accession>A0A1H4DGB6</accession>
<keyword evidence="1" id="KW-0812">Transmembrane</keyword>
<sequence>MQENNRIGSDIWLRRLMKTGIPLALICILSLWLGQTFGVPALGWLFVLSAPLVLLIGFAYNLRYLLLVQRRKRTRQS</sequence>
<keyword evidence="1" id="KW-1133">Transmembrane helix</keyword>
<dbReference type="OrthoDB" id="6120131at2"/>
<evidence type="ECO:0000313" key="3">
    <source>
        <dbReference type="Proteomes" id="UP000242469"/>
    </source>
</evidence>
<dbReference type="Proteomes" id="UP000242469">
    <property type="component" value="Unassembled WGS sequence"/>
</dbReference>